<keyword evidence="6" id="KW-0653">Protein transport</keyword>
<evidence type="ECO:0000256" key="11">
    <source>
        <dbReference type="SAM" id="Phobius"/>
    </source>
</evidence>
<evidence type="ECO:0000256" key="10">
    <source>
        <dbReference type="SAM" id="MobiDB-lite"/>
    </source>
</evidence>
<protein>
    <submittedName>
        <fullName evidence="12">Preprotein translocase subunit YajC</fullName>
    </submittedName>
</protein>
<feature type="transmembrane region" description="Helical" evidence="11">
    <location>
        <begin position="20"/>
        <end position="40"/>
    </location>
</feature>
<reference evidence="12" key="1">
    <citation type="journal article" date="2021" name="PeerJ">
        <title>Extensive microbial diversity within the chicken gut microbiome revealed by metagenomics and culture.</title>
        <authorList>
            <person name="Gilroy R."/>
            <person name="Ravi A."/>
            <person name="Getino M."/>
            <person name="Pursley I."/>
            <person name="Horton D.L."/>
            <person name="Alikhan N.F."/>
            <person name="Baker D."/>
            <person name="Gharbi K."/>
            <person name="Hall N."/>
            <person name="Watson M."/>
            <person name="Adriaenssens E.M."/>
            <person name="Foster-Nyarko E."/>
            <person name="Jarju S."/>
            <person name="Secka A."/>
            <person name="Antonio M."/>
            <person name="Oren A."/>
            <person name="Chaudhuri R.R."/>
            <person name="La Ragione R."/>
            <person name="Hildebrand F."/>
            <person name="Pallen M.J."/>
        </authorList>
    </citation>
    <scope>NUCLEOTIDE SEQUENCE</scope>
    <source>
        <strain evidence="12">26628</strain>
    </source>
</reference>
<sequence length="151" mass="16841">MNFYNLLEEAAETTSGGWMQWVPIIIIVALLVAYLVWAFLSQRKKQKYYNDVINAVRPGNKVVTRGGVIGEVVEVDDEEGTFVLRTGSEGNYSYIKFDKQSIYQTDAKPELAEGEKAPAEEEVKPSQDAAKPAADASEEPFEEEKSEKDGE</sequence>
<keyword evidence="4" id="KW-1003">Cell membrane</keyword>
<accession>A0A9D1VUY3</accession>
<reference evidence="12" key="2">
    <citation type="submission" date="2021-04" db="EMBL/GenBank/DDBJ databases">
        <authorList>
            <person name="Gilroy R."/>
        </authorList>
    </citation>
    <scope>NUCLEOTIDE SEQUENCE</scope>
    <source>
        <strain evidence="12">26628</strain>
    </source>
</reference>
<name>A0A9D1VUY3_9FIRM</name>
<gene>
    <name evidence="12" type="ORF">H9737_05600</name>
</gene>
<keyword evidence="8" id="KW-0811">Translocation</keyword>
<evidence type="ECO:0000256" key="3">
    <source>
        <dbReference type="ARBA" id="ARBA00022448"/>
    </source>
</evidence>
<keyword evidence="3" id="KW-0813">Transport</keyword>
<evidence type="ECO:0000256" key="6">
    <source>
        <dbReference type="ARBA" id="ARBA00022927"/>
    </source>
</evidence>
<feature type="compositionally biased region" description="Basic and acidic residues" evidence="10">
    <location>
        <begin position="107"/>
        <end position="125"/>
    </location>
</feature>
<comment type="similarity">
    <text evidence="2">Belongs to the YajC family.</text>
</comment>
<dbReference type="InterPro" id="IPR003849">
    <property type="entry name" value="Preprotein_translocase_YajC"/>
</dbReference>
<dbReference type="AlphaFoldDB" id="A0A9D1VUY3"/>
<evidence type="ECO:0000256" key="4">
    <source>
        <dbReference type="ARBA" id="ARBA00022475"/>
    </source>
</evidence>
<proteinExistence type="inferred from homology"/>
<evidence type="ECO:0000256" key="7">
    <source>
        <dbReference type="ARBA" id="ARBA00022989"/>
    </source>
</evidence>
<dbReference type="PANTHER" id="PTHR33909">
    <property type="entry name" value="SEC TRANSLOCON ACCESSORY COMPLEX SUBUNIT YAJC"/>
    <property type="match status" value="1"/>
</dbReference>
<comment type="subcellular location">
    <subcellularLocation>
        <location evidence="1">Cell membrane</location>
        <topology evidence="1">Single-pass membrane protein</topology>
    </subcellularLocation>
</comment>
<dbReference type="SMART" id="SM01323">
    <property type="entry name" value="YajC"/>
    <property type="match status" value="1"/>
</dbReference>
<feature type="region of interest" description="Disordered" evidence="10">
    <location>
        <begin position="107"/>
        <end position="151"/>
    </location>
</feature>
<keyword evidence="7 11" id="KW-1133">Transmembrane helix</keyword>
<evidence type="ECO:0000256" key="8">
    <source>
        <dbReference type="ARBA" id="ARBA00023010"/>
    </source>
</evidence>
<comment type="caution">
    <text evidence="12">The sequence shown here is derived from an EMBL/GenBank/DDBJ whole genome shotgun (WGS) entry which is preliminary data.</text>
</comment>
<dbReference type="EMBL" id="DXFD01000083">
    <property type="protein sequence ID" value="HIX47142.1"/>
    <property type="molecule type" value="Genomic_DNA"/>
</dbReference>
<dbReference type="PANTHER" id="PTHR33909:SF1">
    <property type="entry name" value="SEC TRANSLOCON ACCESSORY COMPLEX SUBUNIT YAJC"/>
    <property type="match status" value="1"/>
</dbReference>
<dbReference type="GO" id="GO:0015031">
    <property type="term" value="P:protein transport"/>
    <property type="evidence" value="ECO:0007669"/>
    <property type="project" value="UniProtKB-KW"/>
</dbReference>
<keyword evidence="5 11" id="KW-0812">Transmembrane</keyword>
<evidence type="ECO:0000256" key="1">
    <source>
        <dbReference type="ARBA" id="ARBA00004162"/>
    </source>
</evidence>
<organism evidence="12 13">
    <name type="scientific">Candidatus Borkfalkia faecigallinarum</name>
    <dbReference type="NCBI Taxonomy" id="2838509"/>
    <lineage>
        <taxon>Bacteria</taxon>
        <taxon>Bacillati</taxon>
        <taxon>Bacillota</taxon>
        <taxon>Clostridia</taxon>
        <taxon>Christensenellales</taxon>
        <taxon>Christensenellaceae</taxon>
        <taxon>Candidatus Borkfalkia</taxon>
    </lineage>
</organism>
<evidence type="ECO:0000256" key="9">
    <source>
        <dbReference type="ARBA" id="ARBA00023136"/>
    </source>
</evidence>
<evidence type="ECO:0000256" key="2">
    <source>
        <dbReference type="ARBA" id="ARBA00006742"/>
    </source>
</evidence>
<evidence type="ECO:0000256" key="5">
    <source>
        <dbReference type="ARBA" id="ARBA00022692"/>
    </source>
</evidence>
<dbReference type="GO" id="GO:0005886">
    <property type="term" value="C:plasma membrane"/>
    <property type="evidence" value="ECO:0007669"/>
    <property type="project" value="UniProtKB-SubCell"/>
</dbReference>
<keyword evidence="9 11" id="KW-0472">Membrane</keyword>
<evidence type="ECO:0000313" key="12">
    <source>
        <dbReference type="EMBL" id="HIX47142.1"/>
    </source>
</evidence>
<dbReference type="Proteomes" id="UP000824249">
    <property type="component" value="Unassembled WGS sequence"/>
</dbReference>
<evidence type="ECO:0000313" key="13">
    <source>
        <dbReference type="Proteomes" id="UP000824249"/>
    </source>
</evidence>
<dbReference type="Pfam" id="PF02699">
    <property type="entry name" value="YajC"/>
    <property type="match status" value="1"/>
</dbReference>